<keyword evidence="1" id="KW-0812">Transmembrane</keyword>
<proteinExistence type="predicted"/>
<keyword evidence="1" id="KW-0472">Membrane</keyword>
<dbReference type="EMBL" id="OD003895">
    <property type="protein sequence ID" value="CAD7408844.1"/>
    <property type="molecule type" value="Genomic_DNA"/>
</dbReference>
<sequence length="248" mass="28229">MSLAEDQRTKNNINKDKENSLQPSYLIPCVIIVLTAWYIKCRPIQNSKMKNQVSWLTNLTLHHDTKRYKNKKNLKDHNQFNEKNLNIKKLVIVNNNVKKTNKCDIVNQSMVFLQTIIKDENNYLSKTIAMFTSKRNKRNTNAYTSLPVQNTLKSIIKKTYMVGANTPVTLCHLYNHPSHEAIRFDNFPPNPPSLLSIPGVTCPCRMCCGSSLFPGSPRQPMSSSMGIEYTSGAANDNKGFTVFPIPEF</sequence>
<reference evidence="2" key="1">
    <citation type="submission" date="2020-11" db="EMBL/GenBank/DDBJ databases">
        <authorList>
            <person name="Tran Van P."/>
        </authorList>
    </citation>
    <scope>NUCLEOTIDE SEQUENCE</scope>
</reference>
<protein>
    <submittedName>
        <fullName evidence="2">Uncharacterized protein</fullName>
    </submittedName>
</protein>
<accession>A0A7R9D7Y5</accession>
<gene>
    <name evidence="2" type="ORF">TPSB3V08_LOCUS6566</name>
</gene>
<dbReference type="AlphaFoldDB" id="A0A7R9D7Y5"/>
<feature type="transmembrane region" description="Helical" evidence="1">
    <location>
        <begin position="20"/>
        <end position="39"/>
    </location>
</feature>
<evidence type="ECO:0000313" key="2">
    <source>
        <dbReference type="EMBL" id="CAD7408844.1"/>
    </source>
</evidence>
<keyword evidence="1" id="KW-1133">Transmembrane helix</keyword>
<evidence type="ECO:0000256" key="1">
    <source>
        <dbReference type="SAM" id="Phobius"/>
    </source>
</evidence>
<name>A0A7R9D7Y5_TIMPO</name>
<organism evidence="2">
    <name type="scientific">Timema poppense</name>
    <name type="common">Walking stick</name>
    <dbReference type="NCBI Taxonomy" id="170557"/>
    <lineage>
        <taxon>Eukaryota</taxon>
        <taxon>Metazoa</taxon>
        <taxon>Ecdysozoa</taxon>
        <taxon>Arthropoda</taxon>
        <taxon>Hexapoda</taxon>
        <taxon>Insecta</taxon>
        <taxon>Pterygota</taxon>
        <taxon>Neoptera</taxon>
        <taxon>Polyneoptera</taxon>
        <taxon>Phasmatodea</taxon>
        <taxon>Timematodea</taxon>
        <taxon>Timematoidea</taxon>
        <taxon>Timematidae</taxon>
        <taxon>Timema</taxon>
    </lineage>
</organism>